<feature type="region of interest" description="Disordered" evidence="6">
    <location>
        <begin position="287"/>
        <end position="340"/>
    </location>
</feature>
<dbReference type="PANTHER" id="PTHR23271:SF1">
    <property type="entry name" value="U3 SMALL NUCLEOLAR RNA-ASSOCIATED PROTEIN 6 HOMOLOG"/>
    <property type="match status" value="1"/>
</dbReference>
<dbReference type="Proteomes" id="UP000818624">
    <property type="component" value="Chromosome 1"/>
</dbReference>
<keyword evidence="5" id="KW-0539">Nucleus</keyword>
<evidence type="ECO:0000256" key="6">
    <source>
        <dbReference type="SAM" id="MobiDB-lite"/>
    </source>
</evidence>
<dbReference type="InterPro" id="IPR011990">
    <property type="entry name" value="TPR-like_helical_dom_sf"/>
</dbReference>
<accession>A0ABY8ELT6</accession>
<dbReference type="Gene3D" id="1.25.40.10">
    <property type="entry name" value="Tetratricopeptide repeat domain"/>
    <property type="match status" value="1"/>
</dbReference>
<gene>
    <name evidence="8" type="primary">UTP6</name>
    <name evidence="8" type="ORF">GLX27_001161</name>
</gene>
<dbReference type="Pfam" id="PF08640">
    <property type="entry name" value="U3_assoc_6"/>
    <property type="match status" value="1"/>
</dbReference>
<evidence type="ECO:0000256" key="4">
    <source>
        <dbReference type="ARBA" id="ARBA00022737"/>
    </source>
</evidence>
<dbReference type="InterPro" id="IPR013949">
    <property type="entry name" value="Utp6"/>
</dbReference>
<dbReference type="InterPro" id="IPR055347">
    <property type="entry name" value="UTP6_N"/>
</dbReference>
<dbReference type="PANTHER" id="PTHR23271">
    <property type="entry name" value="HEPATOCELLULAR CARCINOMA-ASSOCIATED ANTIGEN 66"/>
    <property type="match status" value="1"/>
</dbReference>
<name>A0ABY8ELT6_MALFU</name>
<evidence type="ECO:0000259" key="7">
    <source>
        <dbReference type="Pfam" id="PF08640"/>
    </source>
</evidence>
<keyword evidence="9" id="KW-1185">Reference proteome</keyword>
<dbReference type="InterPro" id="IPR003107">
    <property type="entry name" value="HAT"/>
</dbReference>
<dbReference type="EMBL" id="CP046234">
    <property type="protein sequence ID" value="WFD46525.1"/>
    <property type="molecule type" value="Genomic_DNA"/>
</dbReference>
<evidence type="ECO:0000256" key="3">
    <source>
        <dbReference type="ARBA" id="ARBA00022552"/>
    </source>
</evidence>
<feature type="domain" description="U3 small nucleolar RNA-associated protein 6 N-terminal" evidence="7">
    <location>
        <begin position="8"/>
        <end position="83"/>
    </location>
</feature>
<evidence type="ECO:0000256" key="2">
    <source>
        <dbReference type="ARBA" id="ARBA00010734"/>
    </source>
</evidence>
<protein>
    <submittedName>
        <fullName evidence="8">U3 snoRNP protein</fullName>
    </submittedName>
</protein>
<reference evidence="8 9" key="1">
    <citation type="journal article" date="2020" name="Elife">
        <title>Loss of centromere function drives karyotype evolution in closely related Malassezia species.</title>
        <authorList>
            <person name="Sankaranarayanan S.R."/>
            <person name="Ianiri G."/>
            <person name="Coelho M.A."/>
            <person name="Reza M.H."/>
            <person name="Thimmappa B.C."/>
            <person name="Ganguly P."/>
            <person name="Vadnala R.N."/>
            <person name="Sun S."/>
            <person name="Siddharthan R."/>
            <person name="Tellgren-Roth C."/>
            <person name="Dawson T.L."/>
            <person name="Heitman J."/>
            <person name="Sanyal K."/>
        </authorList>
    </citation>
    <scope>NUCLEOTIDE SEQUENCE [LARGE SCALE GENOMIC DNA]</scope>
    <source>
        <strain evidence="8">CBS14141</strain>
    </source>
</reference>
<proteinExistence type="inferred from homology"/>
<dbReference type="SUPFAM" id="SSF48452">
    <property type="entry name" value="TPR-like"/>
    <property type="match status" value="1"/>
</dbReference>
<comment type="similarity">
    <text evidence="2">Belongs to the UTP6 family.</text>
</comment>
<feature type="compositionally biased region" description="Acidic residues" evidence="6">
    <location>
        <begin position="301"/>
        <end position="319"/>
    </location>
</feature>
<dbReference type="SMART" id="SM00386">
    <property type="entry name" value="HAT"/>
    <property type="match status" value="3"/>
</dbReference>
<organism evidence="8 9">
    <name type="scientific">Malassezia furfur</name>
    <name type="common">Pityriasis versicolor infection agent</name>
    <name type="synonym">Pityrosporum furfur</name>
    <dbReference type="NCBI Taxonomy" id="55194"/>
    <lineage>
        <taxon>Eukaryota</taxon>
        <taxon>Fungi</taxon>
        <taxon>Dikarya</taxon>
        <taxon>Basidiomycota</taxon>
        <taxon>Ustilaginomycotina</taxon>
        <taxon>Malasseziomycetes</taxon>
        <taxon>Malasseziales</taxon>
        <taxon>Malasseziaceae</taxon>
        <taxon>Malassezia</taxon>
    </lineage>
</organism>
<sequence>MERVQYSLERSLPQLRLLDEQKLLSKDELRSITSQRQAFEARLIRRKADKADFEQYLALEHDLNSLVQLRARERVREASKSARKDDPEYKKQLLPRNFFAKQAASYSAVCIGIFERMVRKFRYDVDAWEQYIAWARSRKMRVVAGRVYARALSLHPSHVPLWISAADHELNGNADTTAARALLQRGLRMNQLVDEDAQLARDAQEYPPAKLHKARHGTAHAARDAGALRWVLTDYEKDVLRLWVEYFRMELVFIERLRRRWRVLGLDSGAEAAASLPGDDAFASARATAHTVAPEARDADASDDDEDEAVAAAEAEVDDQVPHATLDEEDAAPAGARTTPRAGIAIPPGHAQIMGGAIPLVLLTNAQKSLPASVQLYLFTALLQLLAAFPFFDSVVVREYGEVLSLRTSDAPLGSGDQLRRRLVEGVLRSVHTLGETMWSEAGQLADAVLHAVHPLLHPWSHSVHPDMECSAMPASGASEELEQNGLLHGASRLHPTFVAALDTLYALAEIPASLRVADAGAGVHDPWSICRPVLFVLQVVSLRLVERTAETDGAASPSASSDDDGRIAWQPTPYLAMLAQSGDLPVAIRTLTTAFRKRLTASDAHIALAFLATLRFLANPTRAGIEESHLCKYLARAEEKLLATLLRDGPHLDLAWLAIEQLVRRFAALRADDADSVDDTALAALFADAHRLVETDALHPGAWAMYERIGTCVAERRLPDQDAAAPFAFPSATDASDAGAARAAWLSMLQACTTPENVAQDTSAPVWGSLVLYLGCTRTELPDDAAMLAPHPARVALWRDFVAWAQHAMQPAPDAPPKQARKAARWAWATMERAVSRSGALLASSQLVGTARAHAQALHDAVVEDVYAAASAPALGVADDAEAERRRTPQPDDALAWLLQHSSASVDCWLALAHREAAWSEAASDAARAASAARAVRLYERAVAQAERTDAARAVDVWTAYLTYLVHTQRDMRTALATLQRALPRLQAADVARAHALQHAWHALVDSA</sequence>
<evidence type="ECO:0000313" key="9">
    <source>
        <dbReference type="Proteomes" id="UP000818624"/>
    </source>
</evidence>
<keyword evidence="3" id="KW-0698">rRNA processing</keyword>
<evidence type="ECO:0000256" key="1">
    <source>
        <dbReference type="ARBA" id="ARBA00004604"/>
    </source>
</evidence>
<keyword evidence="4" id="KW-0677">Repeat</keyword>
<comment type="subcellular location">
    <subcellularLocation>
        <location evidence="1">Nucleus</location>
        <location evidence="1">Nucleolus</location>
    </subcellularLocation>
</comment>
<evidence type="ECO:0000256" key="5">
    <source>
        <dbReference type="ARBA" id="ARBA00023242"/>
    </source>
</evidence>
<evidence type="ECO:0000313" key="8">
    <source>
        <dbReference type="EMBL" id="WFD46525.1"/>
    </source>
</evidence>